<proteinExistence type="predicted"/>
<reference evidence="1 2" key="1">
    <citation type="submission" date="2019-04" db="EMBL/GenBank/DDBJ databases">
        <title>Annotation for the trematode Fasciola gigantica.</title>
        <authorList>
            <person name="Choi Y.-J."/>
        </authorList>
    </citation>
    <scope>NUCLEOTIDE SEQUENCE [LARGE SCALE GENOMIC DNA]</scope>
    <source>
        <strain evidence="1">Uganda_cow_1</strain>
    </source>
</reference>
<dbReference type="EMBL" id="SUNJ01007252">
    <property type="protein sequence ID" value="TPP62157.1"/>
    <property type="molecule type" value="Genomic_DNA"/>
</dbReference>
<protein>
    <submittedName>
        <fullName evidence="1">Uncharacterized protein</fullName>
    </submittedName>
</protein>
<dbReference type="Proteomes" id="UP000316759">
    <property type="component" value="Unassembled WGS sequence"/>
</dbReference>
<keyword evidence="2" id="KW-1185">Reference proteome</keyword>
<comment type="caution">
    <text evidence="1">The sequence shown here is derived from an EMBL/GenBank/DDBJ whole genome shotgun (WGS) entry which is preliminary data.</text>
</comment>
<name>A0A504YVT7_FASGI</name>
<gene>
    <name evidence="1" type="ORF">FGIG_01152</name>
</gene>
<organism evidence="1 2">
    <name type="scientific">Fasciola gigantica</name>
    <name type="common">Giant liver fluke</name>
    <dbReference type="NCBI Taxonomy" id="46835"/>
    <lineage>
        <taxon>Eukaryota</taxon>
        <taxon>Metazoa</taxon>
        <taxon>Spiralia</taxon>
        <taxon>Lophotrochozoa</taxon>
        <taxon>Platyhelminthes</taxon>
        <taxon>Trematoda</taxon>
        <taxon>Digenea</taxon>
        <taxon>Plagiorchiida</taxon>
        <taxon>Echinostomata</taxon>
        <taxon>Echinostomatoidea</taxon>
        <taxon>Fasciolidae</taxon>
        <taxon>Fasciola</taxon>
    </lineage>
</organism>
<evidence type="ECO:0000313" key="2">
    <source>
        <dbReference type="Proteomes" id="UP000316759"/>
    </source>
</evidence>
<sequence>MLDTILRQMYLRLSNLAEKWSRNQIYISENKNFLLALTRATERTSNLQGNSDRLTRLIRLNFPAH</sequence>
<accession>A0A504YVT7</accession>
<dbReference type="AlphaFoldDB" id="A0A504YVT7"/>
<evidence type="ECO:0000313" key="1">
    <source>
        <dbReference type="EMBL" id="TPP62157.1"/>
    </source>
</evidence>